<keyword evidence="10" id="KW-0479">Metal-binding</keyword>
<evidence type="ECO:0000256" key="3">
    <source>
        <dbReference type="ARBA" id="ARBA00022692"/>
    </source>
</evidence>
<feature type="transmembrane region" description="Helical" evidence="10">
    <location>
        <begin position="94"/>
        <end position="113"/>
    </location>
</feature>
<dbReference type="InterPro" id="IPR003691">
    <property type="entry name" value="FluC"/>
</dbReference>
<keyword evidence="5 10" id="KW-0472">Membrane</keyword>
<comment type="activity regulation">
    <text evidence="10">Na(+) is not transported, but it plays an essential structural role and its presence is essential for fluoride channel function.</text>
</comment>
<evidence type="ECO:0000256" key="4">
    <source>
        <dbReference type="ARBA" id="ARBA00022989"/>
    </source>
</evidence>
<sequence>MSSNNLLKDTVWVALGGAVGGGLRFLLGQVPLIGSLPWMTMLINWLGAFCLAFLGTYLSENDSPFKPWESVIGTGVLGGFTTFSTMILNYYQESLFVGIIYLLATVIGGMIMVRIGQQSAHKVGGQHV</sequence>
<comment type="catalytic activity">
    <reaction evidence="8">
        <text>fluoride(in) = fluoride(out)</text>
        <dbReference type="Rhea" id="RHEA:76159"/>
        <dbReference type="ChEBI" id="CHEBI:17051"/>
    </reaction>
    <physiologicalReaction direction="left-to-right" evidence="8">
        <dbReference type="Rhea" id="RHEA:76160"/>
    </physiologicalReaction>
</comment>
<keyword evidence="10" id="KW-0406">Ion transport</keyword>
<feature type="transmembrane region" description="Helical" evidence="10">
    <location>
        <begin position="38"/>
        <end position="58"/>
    </location>
</feature>
<evidence type="ECO:0000256" key="2">
    <source>
        <dbReference type="ARBA" id="ARBA00022475"/>
    </source>
</evidence>
<evidence type="ECO:0000256" key="10">
    <source>
        <dbReference type="HAMAP-Rule" id="MF_00454"/>
    </source>
</evidence>
<feature type="binding site" evidence="10">
    <location>
        <position position="81"/>
    </location>
    <ligand>
        <name>Na(+)</name>
        <dbReference type="ChEBI" id="CHEBI:29101"/>
        <note>structural</note>
    </ligand>
</feature>
<comment type="caution">
    <text evidence="11">The sequence shown here is derived from an EMBL/GenBank/DDBJ whole genome shotgun (WGS) entry which is preliminary data.</text>
</comment>
<comment type="subcellular location">
    <subcellularLocation>
        <location evidence="1 10">Cell membrane</location>
        <topology evidence="1 10">Multi-pass membrane protein</topology>
    </subcellularLocation>
</comment>
<evidence type="ECO:0000256" key="8">
    <source>
        <dbReference type="ARBA" id="ARBA00035585"/>
    </source>
</evidence>
<dbReference type="RefSeq" id="WP_349641883.1">
    <property type="nucleotide sequence ID" value="NZ_CAWVOH010000002.1"/>
</dbReference>
<comment type="function">
    <text evidence="9 10">Fluoride-specific ion channel. Important for reducing fluoride concentration in the cell, thus reducing its toxicity.</text>
</comment>
<dbReference type="PANTHER" id="PTHR28259:SF1">
    <property type="entry name" value="FLUORIDE EXPORT PROTEIN 1-RELATED"/>
    <property type="match status" value="1"/>
</dbReference>
<dbReference type="HAMAP" id="MF_00454">
    <property type="entry name" value="FluC"/>
    <property type="match status" value="1"/>
</dbReference>
<name>A0ABP0ERA9_9LACO</name>
<dbReference type="EMBL" id="CAWVOH010000002">
    <property type="protein sequence ID" value="CAK8054330.1"/>
    <property type="molecule type" value="Genomic_DNA"/>
</dbReference>
<accession>A0ABP0ERA9</accession>
<evidence type="ECO:0000256" key="5">
    <source>
        <dbReference type="ARBA" id="ARBA00023136"/>
    </source>
</evidence>
<proteinExistence type="inferred from homology"/>
<evidence type="ECO:0000313" key="11">
    <source>
        <dbReference type="EMBL" id="CAK8054330.1"/>
    </source>
</evidence>
<feature type="transmembrane region" description="Helical" evidence="10">
    <location>
        <begin position="12"/>
        <end position="32"/>
    </location>
</feature>
<keyword evidence="4 10" id="KW-1133">Transmembrane helix</keyword>
<evidence type="ECO:0000256" key="7">
    <source>
        <dbReference type="ARBA" id="ARBA00035120"/>
    </source>
</evidence>
<evidence type="ECO:0000256" key="9">
    <source>
        <dbReference type="ARBA" id="ARBA00049940"/>
    </source>
</evidence>
<reference evidence="11 12" key="1">
    <citation type="submission" date="2024-01" db="EMBL/GenBank/DDBJ databases">
        <authorList>
            <person name="Botero Cardona J."/>
        </authorList>
    </citation>
    <scope>NUCLEOTIDE SEQUENCE [LARGE SCALE GENOMIC DNA]</scope>
    <source>
        <strain evidence="11 12">LMG 33000</strain>
    </source>
</reference>
<evidence type="ECO:0000313" key="12">
    <source>
        <dbReference type="Proteomes" id="UP001314241"/>
    </source>
</evidence>
<dbReference type="Pfam" id="PF02537">
    <property type="entry name" value="CRCB"/>
    <property type="match status" value="1"/>
</dbReference>
<evidence type="ECO:0000256" key="1">
    <source>
        <dbReference type="ARBA" id="ARBA00004651"/>
    </source>
</evidence>
<keyword evidence="3 10" id="KW-0812">Transmembrane</keyword>
<keyword evidence="2 10" id="KW-1003">Cell membrane</keyword>
<keyword evidence="6 10" id="KW-0407">Ion channel</keyword>
<protein>
    <recommendedName>
        <fullName evidence="10">Fluoride-specific ion channel FluC</fullName>
    </recommendedName>
</protein>
<keyword evidence="10" id="KW-0915">Sodium</keyword>
<feature type="binding site" evidence="10">
    <location>
        <position position="78"/>
    </location>
    <ligand>
        <name>Na(+)</name>
        <dbReference type="ChEBI" id="CHEBI:29101"/>
        <note>structural</note>
    </ligand>
</feature>
<dbReference type="PANTHER" id="PTHR28259">
    <property type="entry name" value="FLUORIDE EXPORT PROTEIN 1-RELATED"/>
    <property type="match status" value="1"/>
</dbReference>
<comment type="similarity">
    <text evidence="7 10">Belongs to the fluoride channel Fluc/FEX (TC 1.A.43) family.</text>
</comment>
<feature type="transmembrane region" description="Helical" evidence="10">
    <location>
        <begin position="70"/>
        <end position="88"/>
    </location>
</feature>
<keyword evidence="10" id="KW-0813">Transport</keyword>
<evidence type="ECO:0000256" key="6">
    <source>
        <dbReference type="ARBA" id="ARBA00023303"/>
    </source>
</evidence>
<organism evidence="11 12">
    <name type="scientific">Eupransor demetentiae</name>
    <dbReference type="NCBI Taxonomy" id="3109584"/>
    <lineage>
        <taxon>Bacteria</taxon>
        <taxon>Bacillati</taxon>
        <taxon>Bacillota</taxon>
        <taxon>Bacilli</taxon>
        <taxon>Lactobacillales</taxon>
        <taxon>Lactobacillaceae</taxon>
        <taxon>Eupransor</taxon>
    </lineage>
</organism>
<gene>
    <name evidence="10" type="primary">fluC</name>
    <name evidence="10" type="synonym">crcB</name>
    <name evidence="11" type="ORF">R54876_GBNLAHCA_00894</name>
</gene>
<keyword evidence="12" id="KW-1185">Reference proteome</keyword>
<dbReference type="Proteomes" id="UP001314241">
    <property type="component" value="Unassembled WGS sequence"/>
</dbReference>